<gene>
    <name evidence="3" type="ORF">N7494_000518</name>
</gene>
<dbReference type="Gene3D" id="3.60.10.10">
    <property type="entry name" value="Endonuclease/exonuclease/phosphatase"/>
    <property type="match status" value="1"/>
</dbReference>
<dbReference type="PANTHER" id="PTHR33481">
    <property type="entry name" value="REVERSE TRANSCRIPTASE"/>
    <property type="match status" value="1"/>
</dbReference>
<dbReference type="InterPro" id="IPR043502">
    <property type="entry name" value="DNA/RNA_pol_sf"/>
</dbReference>
<protein>
    <submittedName>
        <fullName evidence="3">Reverse transcriptase</fullName>
    </submittedName>
</protein>
<sequence>MHLFGEEEVQRMEILAIQEPEVYGFGDAGTLMTTYSQALSGNFHILLRPTPVEDGEDGKPRVCFYVNKKMDPKTWSVRHHSRDLSTLTVRTALGAVDIHNIYVPSKVGVGPADRARVGEAIRESLTVLRTALHRGHIGRQVVVGDFNLHHPLWSTCRQARLQDEDADELIGISGDHGLELLTERGMVTYDGNVFGHDVESTIDLTWASTALAERTVRCDAQRRWLFAADHTPVLTELDLRWDAAPIKELKNWKETDWDTWGTSVAQTAWPKNINTQPDVDAAVQYFLDALNNASEGTVPIIKLCQRSKPGYTADLKPLRQQVNRARRWARSGDPADVERFRRIRHELGRQSKKVARDAHRERVAQATKDIQGFWRLSKWARTRGTPRSTHTPTLQADGVEYSTAAGKADILKKTLFPPAPRANTRDIDARGGRYPAPHRTPPITTREIRNAIERSASNKAPGPDGLPNLTLKHAIRIPAVLTFLATLFNACLRLGYCPRLFRESTTVVIRKPGKPDYTTPKAYQPITLLCTLGKALESVIATRLSFLVEEYRLLPETHIGGRVGRSCDHALHLLLERVYEAWRQDDRVASLLTLDVSGAFDNVSHQRLIHCLRMRRIPLDIVQWVASFLSDRHTTLLLQEGDMGRGPVATGIPQGSPLSPILYLFYNADLIDTIHATAPGRVLVTGYIDDICILVWSLSAAENCRLLTRLHQKAEVWARRHASIFAPAKYGLMHMWKKGVGARKPDTATNIPLMLNGVEIQPTSSLRYLGIELDENLTGRAQVDRCRKKAAALVAALRSIAGMTWGVSTLNLRRMWTAVLLPQIAFACAAWRTEGAYGMKGVEETARRAMESIQYQALYKIAGAFRTTSRSALEICLFVPPVSITMQRLSEETCLRLHATPIESARRTAAVHGNSMATAHRALVSPLQRLELHLCRKGIDVAKVERIRPFAEQAIEEHHRVIRAANGPNLAIGYTDGSGTTHGVGASATASRGDAITVLGTLETHTVYAAELEGIRLALQLFLRGDEKRNSDQTPERPPFSLTTRQRFELAHIRSAAPASTRCERSRHVGVAGNERADWLANNAANTPTTAPSSTILLSGCRMKLRRIAFEHWTQEWADGEHGAYARLLLPTPTKDIFKLHETLQRAASSALIQMQTGKIGLPGYLITIPRWREEQLEANPLRDPARCNCDIGNQDTEHVLLTCPRFTDLRLRVLGPPHARTGLTWKDWLTKPASAIKAATFILKTRLLGQFWALPNNFQASRTGSL</sequence>
<accession>A0AAD6D748</accession>
<dbReference type="PANTHER" id="PTHR33481:SF1">
    <property type="entry name" value="ENDONUCLEASE_EXONUCLEASE_PHOSPHATASE DOMAIN-CONTAINING PROTEIN-RELATED"/>
    <property type="match status" value="1"/>
</dbReference>
<dbReference type="SUPFAM" id="SSF56672">
    <property type="entry name" value="DNA/RNA polymerases"/>
    <property type="match status" value="1"/>
</dbReference>
<keyword evidence="4" id="KW-1185">Reference proteome</keyword>
<dbReference type="InterPro" id="IPR012337">
    <property type="entry name" value="RNaseH-like_sf"/>
</dbReference>
<dbReference type="GO" id="GO:0003964">
    <property type="term" value="F:RNA-directed DNA polymerase activity"/>
    <property type="evidence" value="ECO:0007669"/>
    <property type="project" value="UniProtKB-KW"/>
</dbReference>
<dbReference type="PROSITE" id="PS50878">
    <property type="entry name" value="RT_POL"/>
    <property type="match status" value="1"/>
</dbReference>
<dbReference type="Pfam" id="PF00078">
    <property type="entry name" value="RVT_1"/>
    <property type="match status" value="1"/>
</dbReference>
<comment type="caution">
    <text evidence="3">The sequence shown here is derived from an EMBL/GenBank/DDBJ whole genome shotgun (WGS) entry which is preliminary data.</text>
</comment>
<proteinExistence type="predicted"/>
<dbReference type="CDD" id="cd09276">
    <property type="entry name" value="Rnase_HI_RT_non_LTR"/>
    <property type="match status" value="1"/>
</dbReference>
<dbReference type="CDD" id="cd01650">
    <property type="entry name" value="RT_nLTR_like"/>
    <property type="match status" value="1"/>
</dbReference>
<feature type="region of interest" description="Disordered" evidence="1">
    <location>
        <begin position="417"/>
        <end position="442"/>
    </location>
</feature>
<dbReference type="SUPFAM" id="SSF56219">
    <property type="entry name" value="DNase I-like"/>
    <property type="match status" value="1"/>
</dbReference>
<dbReference type="InterPro" id="IPR000477">
    <property type="entry name" value="RT_dom"/>
</dbReference>
<evidence type="ECO:0000259" key="2">
    <source>
        <dbReference type="PROSITE" id="PS50878"/>
    </source>
</evidence>
<keyword evidence="3" id="KW-0808">Transferase</keyword>
<dbReference type="InterPro" id="IPR005135">
    <property type="entry name" value="Endo/exonuclease/phosphatase"/>
</dbReference>
<evidence type="ECO:0000313" key="3">
    <source>
        <dbReference type="EMBL" id="KAJ5556603.1"/>
    </source>
</evidence>
<dbReference type="Pfam" id="PF14529">
    <property type="entry name" value="Exo_endo_phos_2"/>
    <property type="match status" value="1"/>
</dbReference>
<name>A0AAD6D748_9EURO</name>
<dbReference type="AlphaFoldDB" id="A0AAD6D748"/>
<evidence type="ECO:0000313" key="4">
    <source>
        <dbReference type="Proteomes" id="UP001220324"/>
    </source>
</evidence>
<dbReference type="Proteomes" id="UP001220324">
    <property type="component" value="Unassembled WGS sequence"/>
</dbReference>
<feature type="domain" description="Reverse transcriptase" evidence="2">
    <location>
        <begin position="490"/>
        <end position="773"/>
    </location>
</feature>
<keyword evidence="3" id="KW-0695">RNA-directed DNA polymerase</keyword>
<dbReference type="InterPro" id="IPR036691">
    <property type="entry name" value="Endo/exonu/phosph_ase_sf"/>
</dbReference>
<reference evidence="3 4" key="1">
    <citation type="journal article" date="2023" name="IMA Fungus">
        <title>Comparative genomic study of the Penicillium genus elucidates a diverse pangenome and 15 lateral gene transfer events.</title>
        <authorList>
            <person name="Petersen C."/>
            <person name="Sorensen T."/>
            <person name="Nielsen M.R."/>
            <person name="Sondergaard T.E."/>
            <person name="Sorensen J.L."/>
            <person name="Fitzpatrick D.A."/>
            <person name="Frisvad J.C."/>
            <person name="Nielsen K.L."/>
        </authorList>
    </citation>
    <scope>NUCLEOTIDE SEQUENCE [LARGE SCALE GENOMIC DNA]</scope>
    <source>
        <strain evidence="3 4">IBT 35679</strain>
    </source>
</reference>
<evidence type="ECO:0000256" key="1">
    <source>
        <dbReference type="SAM" id="MobiDB-lite"/>
    </source>
</evidence>
<dbReference type="EMBL" id="JAQIZZ010000001">
    <property type="protein sequence ID" value="KAJ5556603.1"/>
    <property type="molecule type" value="Genomic_DNA"/>
</dbReference>
<keyword evidence="3" id="KW-0548">Nucleotidyltransferase</keyword>
<organism evidence="3 4">
    <name type="scientific">Penicillium frequentans</name>
    <dbReference type="NCBI Taxonomy" id="3151616"/>
    <lineage>
        <taxon>Eukaryota</taxon>
        <taxon>Fungi</taxon>
        <taxon>Dikarya</taxon>
        <taxon>Ascomycota</taxon>
        <taxon>Pezizomycotina</taxon>
        <taxon>Eurotiomycetes</taxon>
        <taxon>Eurotiomycetidae</taxon>
        <taxon>Eurotiales</taxon>
        <taxon>Aspergillaceae</taxon>
        <taxon>Penicillium</taxon>
    </lineage>
</organism>
<dbReference type="SUPFAM" id="SSF53098">
    <property type="entry name" value="Ribonuclease H-like"/>
    <property type="match status" value="1"/>
</dbReference>